<keyword evidence="1" id="KW-0812">Transmembrane</keyword>
<sequence>MGRKKIVIVGLIFLVIVAAIAGFLRFNMTGQRGTQTVILLHGYGSSSNATTKLAKAIQKQTAVQKRLQVNVTKDDNFNVAVSSKAAIYQMNFSNTEITEEREVAVLEKLLKQIKQKGIDHVSLVGHSMGANVALYTSLNHDYRTTSVYPKIDKLVAIAAPFNSGITAAGFDRQFDNNTIDSKTKQPKLQDENYRFFYQHRQNMNPDMQILNVMGDVGDNSDGVVTNFSSQALGFFVKKDQNYSMWVVKGKKVQHSQVRTNDTVVRQIAKFIQN</sequence>
<accession>A0A5A5U0D7</accession>
<feature type="transmembrane region" description="Helical" evidence="1">
    <location>
        <begin position="6"/>
        <end position="26"/>
    </location>
</feature>
<protein>
    <submittedName>
        <fullName evidence="2">Alpha/beta hydrolase</fullName>
    </submittedName>
</protein>
<name>A0A5A5U0D7_LEUCI</name>
<dbReference type="EMBL" id="BJJW01000015">
    <property type="protein sequence ID" value="GDZ84541.1"/>
    <property type="molecule type" value="Genomic_DNA"/>
</dbReference>
<dbReference type="RefSeq" id="WP_149334773.1">
    <property type="nucleotide sequence ID" value="NZ_BJJW01000015.1"/>
</dbReference>
<comment type="caution">
    <text evidence="2">The sequence shown here is derived from an EMBL/GenBank/DDBJ whole genome shotgun (WGS) entry which is preliminary data.</text>
</comment>
<organism evidence="2 3">
    <name type="scientific">Leuconostoc citreum</name>
    <dbReference type="NCBI Taxonomy" id="33964"/>
    <lineage>
        <taxon>Bacteria</taxon>
        <taxon>Bacillati</taxon>
        <taxon>Bacillota</taxon>
        <taxon>Bacilli</taxon>
        <taxon>Lactobacillales</taxon>
        <taxon>Lactobacillaceae</taxon>
        <taxon>Leuconostoc</taxon>
    </lineage>
</organism>
<dbReference type="Proteomes" id="UP000323274">
    <property type="component" value="Unassembled WGS sequence"/>
</dbReference>
<evidence type="ECO:0000256" key="1">
    <source>
        <dbReference type="SAM" id="Phobius"/>
    </source>
</evidence>
<dbReference type="Pfam" id="PF06028">
    <property type="entry name" value="DUF915"/>
    <property type="match status" value="1"/>
</dbReference>
<dbReference type="Gene3D" id="3.40.50.1820">
    <property type="entry name" value="alpha/beta hydrolase"/>
    <property type="match status" value="1"/>
</dbReference>
<gene>
    <name evidence="2" type="ORF">LCIT_17830</name>
</gene>
<keyword evidence="2" id="KW-0378">Hydrolase</keyword>
<dbReference type="InterPro" id="IPR010315">
    <property type="entry name" value="DUF915_hydro-like"/>
</dbReference>
<dbReference type="GO" id="GO:0016787">
    <property type="term" value="F:hydrolase activity"/>
    <property type="evidence" value="ECO:0007669"/>
    <property type="project" value="UniProtKB-KW"/>
</dbReference>
<evidence type="ECO:0000313" key="2">
    <source>
        <dbReference type="EMBL" id="GDZ84541.1"/>
    </source>
</evidence>
<dbReference type="AlphaFoldDB" id="A0A5A5U0D7"/>
<keyword evidence="1" id="KW-1133">Transmembrane helix</keyword>
<proteinExistence type="predicted"/>
<evidence type="ECO:0000313" key="3">
    <source>
        <dbReference type="Proteomes" id="UP000323274"/>
    </source>
</evidence>
<dbReference type="SUPFAM" id="SSF53474">
    <property type="entry name" value="alpha/beta-Hydrolases"/>
    <property type="match status" value="1"/>
</dbReference>
<reference evidence="2 3" key="1">
    <citation type="submission" date="2019-04" db="EMBL/GenBank/DDBJ databases">
        <title>A pseudo-fructophilic Leuconostoc citreum strain F192-5 isolated from peel of satsuma mandarin: the first report for isolation and characterization of strain-dependent fructophilic-like characteristics.</title>
        <authorList>
            <person name="Maeno S."/>
            <person name="Tanizawa Y."/>
            <person name="Kajikawa A."/>
            <person name="Kanesaki Y."/>
            <person name="Kubota E."/>
            <person name="Arita M."/>
            <person name="Leon D."/>
            <person name="Endo A."/>
        </authorList>
    </citation>
    <scope>NUCLEOTIDE SEQUENCE [LARGE SCALE GENOMIC DNA]</scope>
    <source>
        <strain evidence="2 3">F192-5</strain>
    </source>
</reference>
<dbReference type="InterPro" id="IPR029058">
    <property type="entry name" value="AB_hydrolase_fold"/>
</dbReference>
<keyword evidence="1" id="KW-0472">Membrane</keyword>